<accession>T2J6S7</accession>
<evidence type="ECO:0000313" key="2">
    <source>
        <dbReference type="Proteomes" id="UP000018198"/>
    </source>
</evidence>
<name>T2J6S7_CROWT</name>
<dbReference type="Proteomes" id="UP000018198">
    <property type="component" value="Unassembled WGS sequence"/>
</dbReference>
<reference evidence="1 2" key="1">
    <citation type="submission" date="2013-01" db="EMBL/GenBank/DDBJ databases">
        <authorList>
            <person name="Bench S."/>
        </authorList>
    </citation>
    <scope>NUCLEOTIDE SEQUENCE [LARGE SCALE GENOMIC DNA]</scope>
    <source>
        <strain evidence="1 2">WH 0401</strain>
    </source>
</reference>
<comment type="caution">
    <text evidence="1">The sequence shown here is derived from an EMBL/GenBank/DDBJ whole genome shotgun (WGS) entry which is preliminary data.</text>
</comment>
<protein>
    <submittedName>
        <fullName evidence="1">Uncharacterized protein</fullName>
    </submittedName>
</protein>
<gene>
    <name evidence="1" type="ORF">CWATWH0401_3530</name>
</gene>
<evidence type="ECO:0000313" key="1">
    <source>
        <dbReference type="EMBL" id="CCQ60915.1"/>
    </source>
</evidence>
<sequence>MALIKPHHEKRRRRENEAISIKNKKACSEGLSLHYKLFLS</sequence>
<organism evidence="1 2">
    <name type="scientific">Crocosphaera watsonii WH 0401</name>
    <dbReference type="NCBI Taxonomy" id="555881"/>
    <lineage>
        <taxon>Bacteria</taxon>
        <taxon>Bacillati</taxon>
        <taxon>Cyanobacteriota</taxon>
        <taxon>Cyanophyceae</taxon>
        <taxon>Oscillatoriophycideae</taxon>
        <taxon>Chroococcales</taxon>
        <taxon>Aphanothecaceae</taxon>
        <taxon>Crocosphaera</taxon>
    </lineage>
</organism>
<reference evidence="1 2" key="2">
    <citation type="submission" date="2013-09" db="EMBL/GenBank/DDBJ databases">
        <title>Whole genome comparison of six Crocosphaera watsonii strains with differing phenotypes.</title>
        <authorList>
            <person name="Bench S.R."/>
            <person name="Heller P."/>
            <person name="Frank I."/>
            <person name="Arciniega M."/>
            <person name="Shilova I.N."/>
            <person name="Zehr J.P."/>
        </authorList>
    </citation>
    <scope>NUCLEOTIDE SEQUENCE [LARGE SCALE GENOMIC DNA]</scope>
    <source>
        <strain evidence="1 2">WH 0401</strain>
    </source>
</reference>
<proteinExistence type="predicted"/>
<dbReference type="AlphaFoldDB" id="T2J6S7"/>
<dbReference type="EMBL" id="CAQM01000235">
    <property type="protein sequence ID" value="CCQ60915.1"/>
    <property type="molecule type" value="Genomic_DNA"/>
</dbReference>